<evidence type="ECO:0000256" key="2">
    <source>
        <dbReference type="ARBA" id="ARBA00008479"/>
    </source>
</evidence>
<proteinExistence type="inferred from homology"/>
<dbReference type="GO" id="GO:0005730">
    <property type="term" value="C:nucleolus"/>
    <property type="evidence" value="ECO:0007669"/>
    <property type="project" value="UniProtKB-SubCell"/>
</dbReference>
<evidence type="ECO:0000256" key="1">
    <source>
        <dbReference type="ARBA" id="ARBA00004604"/>
    </source>
</evidence>
<organism evidence="5 6">
    <name type="scientific">Brassicogethes aeneus</name>
    <name type="common">Rape pollen beetle</name>
    <name type="synonym">Meligethes aeneus</name>
    <dbReference type="NCBI Taxonomy" id="1431903"/>
    <lineage>
        <taxon>Eukaryota</taxon>
        <taxon>Metazoa</taxon>
        <taxon>Ecdysozoa</taxon>
        <taxon>Arthropoda</taxon>
        <taxon>Hexapoda</taxon>
        <taxon>Insecta</taxon>
        <taxon>Pterygota</taxon>
        <taxon>Neoptera</taxon>
        <taxon>Endopterygota</taxon>
        <taxon>Coleoptera</taxon>
        <taxon>Polyphaga</taxon>
        <taxon>Cucujiformia</taxon>
        <taxon>Nitidulidae</taxon>
        <taxon>Meligethinae</taxon>
        <taxon>Brassicogethes</taxon>
    </lineage>
</organism>
<evidence type="ECO:0000313" key="6">
    <source>
        <dbReference type="Proteomes" id="UP001154078"/>
    </source>
</evidence>
<reference evidence="5" key="1">
    <citation type="submission" date="2021-12" db="EMBL/GenBank/DDBJ databases">
        <authorList>
            <person name="King R."/>
        </authorList>
    </citation>
    <scope>NUCLEOTIDE SEQUENCE</scope>
</reference>
<keyword evidence="6" id="KW-1185">Reference proteome</keyword>
<dbReference type="PANTHER" id="PTHR13243:SF1">
    <property type="entry name" value="NUCLEOLAR PROTEIN 16"/>
    <property type="match status" value="1"/>
</dbReference>
<accession>A0A9P0ARI8</accession>
<dbReference type="OrthoDB" id="285729at2759"/>
<dbReference type="EMBL" id="OV121132">
    <property type="protein sequence ID" value="CAH0546722.1"/>
    <property type="molecule type" value="Genomic_DNA"/>
</dbReference>
<dbReference type="InterPro" id="IPR019002">
    <property type="entry name" value="Ribosome_biogenesis_Nop16"/>
</dbReference>
<keyword evidence="4" id="KW-0539">Nucleus</keyword>
<dbReference type="Proteomes" id="UP001154078">
    <property type="component" value="Chromosome 1"/>
</dbReference>
<dbReference type="Pfam" id="PF09420">
    <property type="entry name" value="Nop16"/>
    <property type="match status" value="1"/>
</dbReference>
<dbReference type="AlphaFoldDB" id="A0A9P0ARI8"/>
<evidence type="ECO:0000256" key="3">
    <source>
        <dbReference type="ARBA" id="ARBA00015522"/>
    </source>
</evidence>
<protein>
    <recommendedName>
        <fullName evidence="3">Nucleolar protein 16</fullName>
    </recommendedName>
</protein>
<name>A0A9P0ARI8_BRAAE</name>
<dbReference type="PANTHER" id="PTHR13243">
    <property type="entry name" value="HSPC111 PROTEIN-RELATED"/>
    <property type="match status" value="1"/>
</dbReference>
<sequence>MVKLRKQRRRKVYRHNVNRKRLRNKINNPGSIGCKDVKDAWDHSKSIPTNMKAMGLSYNPNDTIKIPNNKNNYKASIMSNEEFEWQEEDLEEDQLPNKAFVVEALEADAKAPRVKKFRLPNSALEWVKYLLKKYGHDYKAMAKDRKNYNQDTWKQIRQKVRTFKKIPEQSSEFLKEIGMESEENVDMSDDEL</sequence>
<gene>
    <name evidence="5" type="ORF">MELIAE_LOCUS829</name>
</gene>
<comment type="subcellular location">
    <subcellularLocation>
        <location evidence="1">Nucleus</location>
        <location evidence="1">Nucleolus</location>
    </subcellularLocation>
</comment>
<dbReference type="GO" id="GO:0042273">
    <property type="term" value="P:ribosomal large subunit biogenesis"/>
    <property type="evidence" value="ECO:0007669"/>
    <property type="project" value="TreeGrafter"/>
</dbReference>
<evidence type="ECO:0000313" key="5">
    <source>
        <dbReference type="EMBL" id="CAH0546722.1"/>
    </source>
</evidence>
<evidence type="ECO:0000256" key="4">
    <source>
        <dbReference type="ARBA" id="ARBA00023242"/>
    </source>
</evidence>
<comment type="similarity">
    <text evidence="2">Belongs to the NOP16 family.</text>
</comment>